<reference key="1">
    <citation type="journal article" date="1999" name="Nature">
        <title>Sequence and analysis of chromosome 4 of the plant Arabidopsis thaliana.</title>
        <authorList>
            <consortium name="EU"/>
            <consortium name="CSHL and WU Arabidopsis Sequencing Project"/>
            <person name="Mayer K."/>
            <person name="Schuller C."/>
            <person name="Wambutt R."/>
            <person name="Murphy G."/>
            <person name="Volckaert G."/>
            <person name="Pohl T."/>
            <person name="Dusterhoft A."/>
            <person name="Stiekema W."/>
            <person name="Entian K.D."/>
            <person name="Terryn N."/>
            <person name="Harris B."/>
            <person name="Ansorge W."/>
            <person name="Brandt P."/>
            <person name="Grivell L."/>
            <person name="Rieger M."/>
            <person name="Weichselgartner M."/>
            <person name="de Simone V."/>
            <person name="Obermaier B."/>
            <person name="Mache R."/>
            <person name="Muller M."/>
            <person name="Kreis M."/>
            <person name="Delseny M."/>
            <person name="Puigdomenech P."/>
            <person name="Watson M."/>
            <person name="Schmidtheini T."/>
            <person name="Reichert B."/>
            <person name="Portatelle D."/>
            <person name="Perez-Alonso M."/>
            <person name="Boutry M."/>
            <person name="Bancroft I."/>
            <person name="Vos P."/>
            <person name="Hoheisel J."/>
            <person name="Zimmermann W."/>
            <person name="Wedler H."/>
            <person name="Ridley P."/>
            <person name="Langham S.A."/>
            <person name="McCullagh B."/>
            <person name="Bilham L."/>
            <person name="Robben J."/>
            <person name="Van der Schueren J."/>
            <person name="Grymonprez B."/>
            <person name="Chuang Y.J."/>
            <person name="Vandenbussche F."/>
            <person name="Braeken M."/>
            <person name="Weltjens I."/>
            <person name="Voet M."/>
            <person name="Bastiaens I."/>
            <person name="Aert R."/>
            <person name="Defoor E."/>
            <person name="Weitzenegger T."/>
            <person name="Bothe G."/>
            <person name="Ramsperger U."/>
            <person name="Hilbert H."/>
            <person name="Braun M."/>
            <person name="Holzer E."/>
            <person name="Brandt A."/>
            <person name="Peters S."/>
            <person name="van Staveren M."/>
            <person name="Dirske W."/>
            <person name="Mooijman P."/>
            <person name="Klein Lankhorst R."/>
            <person name="Rose M."/>
            <person name="Hauf J."/>
            <person name="Kotter P."/>
            <person name="Berneiser S."/>
            <person name="Hempel S."/>
            <person name="Feldpausch M."/>
            <person name="Lamberth S."/>
            <person name="Van den Daele H."/>
            <person name="De Keyser A."/>
            <person name="Buysshaert C."/>
            <person name="Gielen J."/>
            <person name="Villarroel R."/>
            <person name="De Clercq R."/>
            <person name="Van Montagu M."/>
            <person name="Rogers J."/>
            <person name="Cronin A."/>
            <person name="Quail M."/>
            <person name="Bray-Allen S."/>
            <person name="Clark L."/>
            <person name="Doggett J."/>
            <person name="Hall S."/>
            <person name="Kay M."/>
            <person name="Lennard N."/>
            <person name="McLay K."/>
            <person name="Mayes R."/>
            <person name="Pettett A."/>
            <person name="Rajandream M.A."/>
            <person name="Lyne M."/>
            <person name="Benes V."/>
            <person name="Rechmann S."/>
            <person name="Borkova D."/>
            <person name="Blocker H."/>
            <person name="Scharfe M."/>
            <person name="Grimm M."/>
            <person name="Lohnert T.H."/>
            <person name="Dose S."/>
            <person name="de Haan M."/>
            <person name="Maarse A."/>
            <person name="Schafer M."/>
            <person name="Muller-Auer S."/>
            <person name="Gabel C."/>
            <person name="Fuchs M."/>
            <person name="Fartmann B."/>
            <person name="Granderath K."/>
            <person name="Dauner D."/>
            <person name="Herzl A."/>
            <person name="Neumann S."/>
            <person name="Argiriou A."/>
            <person name="Vitale D."/>
            <person name="Liguori R."/>
            <person name="Piravandi E."/>
            <person name="Massenet O."/>
            <person name="Quigley F."/>
            <person name="Clabauld G."/>
            <person name="Mundlein A."/>
            <person name="Felber R."/>
            <person name="Schnabl S."/>
            <person name="Hiller R."/>
            <person name="Schmidt W."/>
            <person name="Lecharny A."/>
            <person name="Aubourg S."/>
            <person name="Chefdor F."/>
            <person name="Cooke R."/>
            <person name="Berger C."/>
            <person name="Montfort A."/>
            <person name="Casacuberta E."/>
            <person name="Gibbons T."/>
            <person name="Weber N."/>
            <person name="Vandenbol M."/>
            <person name="Bargues M."/>
            <person name="Terol J."/>
            <person name="Torres A."/>
            <person name="Perez-Perez A."/>
            <person name="Purnelle B."/>
            <person name="Bent E."/>
            <person name="Johnson S."/>
            <person name="Tacon D."/>
            <person name="Jesse T."/>
            <person name="Heijnen L."/>
            <person name="Schwarz S."/>
            <person name="Scholler P."/>
            <person name="Heber S."/>
            <person name="Francs P."/>
            <person name="Bielke C."/>
            <person name="Frishman D."/>
            <person name="Haase D."/>
            <person name="Lemcke K."/>
            <person name="Mewes H.W."/>
            <person name="Stocker S."/>
            <person name="Zaccaria P."/>
            <person name="Bevan M."/>
            <person name="Wilson R.K."/>
            <person name="de la Bastide M."/>
            <person name="Habermann K."/>
            <person name="Parnell L."/>
            <person name="Dedhia N."/>
            <person name="Gnoj L."/>
            <person name="Schutz K."/>
            <person name="Huang E."/>
            <person name="Spiegel L."/>
            <person name="Sehkon M."/>
            <person name="Murray J."/>
            <person name="Sheet P."/>
            <person name="Cordes M."/>
            <person name="Abu-Threideh J."/>
            <person name="Stoneking T."/>
            <person name="Kalicki J."/>
            <person name="Graves T."/>
            <person name="Harmon G."/>
            <person name="Edwards J."/>
            <person name="Latreille P."/>
            <person name="Courtney L."/>
            <person name="Cloud J."/>
            <person name="Abbott A."/>
            <person name="Scott K."/>
            <person name="Johnson D."/>
            <person name="Minx P."/>
            <person name="Bentley D."/>
            <person name="Fulton B."/>
            <person name="Miller N."/>
            <person name="Greco T."/>
            <person name="Kemp K."/>
            <person name="Kramer J."/>
            <person name="Fulton L."/>
            <person name="Mardis E."/>
            <person name="Dante M."/>
            <person name="Pepin K."/>
            <person name="Hillier L."/>
            <person name="Nelson J."/>
            <person name="Spieth J."/>
            <person name="Ryan E."/>
            <person name="Andrews S."/>
            <person name="Geisel C."/>
            <person name="Layman D."/>
            <person name="Du H."/>
            <person name="Ali J."/>
            <person name="Berghoff A."/>
            <person name="Jones K."/>
            <person name="Drone K."/>
            <person name="Cotton M."/>
            <person name="Joshu C."/>
            <person name="Antonoiu B."/>
            <person name="Zidanic M."/>
            <person name="Strong C."/>
            <person name="Sun H."/>
            <person name="Lamar B."/>
            <person name="Yordan C."/>
            <person name="Ma P."/>
            <person name="Zhong J."/>
            <person name="Preston R."/>
            <person name="Vil D."/>
            <person name="Shekher M."/>
            <person name="Matero A."/>
            <person name="Shah R."/>
            <person name="Swaby I.K."/>
            <person name="O'Shaughnessy A."/>
            <person name="Rodriguez M."/>
            <person name="Hoffmann J."/>
            <person name="Till S."/>
            <person name="Granat S."/>
            <person name="Shohdy N."/>
            <person name="Hasegawa A."/>
            <person name="Hameed A."/>
            <person name="Lodhi M."/>
            <person name="Johnson A."/>
            <person name="Chen E."/>
            <person name="Marra M."/>
            <person name="Martienssen R."/>
            <person name="McCombie W.R."/>
        </authorList>
    </citation>
    <scope>NUCLEOTIDE SEQUENCE [LARGE SCALE GENOMIC DNA]</scope>
    <source>
        <strain>cv. Columbia</strain>
    </source>
</reference>
<evidence type="ECO:0000313" key="4">
    <source>
        <dbReference type="EMBL" id="CAB81211.1"/>
    </source>
</evidence>
<proteinExistence type="predicted"/>
<evidence type="ECO:0000313" key="3">
    <source>
        <dbReference type="EMBL" id="CAB43045.1"/>
    </source>
</evidence>
<protein>
    <submittedName>
        <fullName evidence="3">Uncharacterized protein AT4g11100</fullName>
    </submittedName>
</protein>
<dbReference type="PIR" id="T08189">
    <property type="entry name" value="T08189"/>
</dbReference>
<dbReference type="ExpressionAtlas" id="Q9T013">
    <property type="expression patterns" value="baseline and differential"/>
</dbReference>
<name>Q9T013_ARATH</name>
<gene>
    <name evidence="3" type="ordered locus">At4g11100</name>
</gene>
<evidence type="ECO:0000256" key="2">
    <source>
        <dbReference type="SAM" id="MobiDB-lite"/>
    </source>
</evidence>
<dbReference type="EMBL" id="AL161531">
    <property type="protein sequence ID" value="CAB81211.1"/>
    <property type="molecule type" value="Genomic_DNA"/>
</dbReference>
<accession>Q9T013</accession>
<organism evidence="3">
    <name type="scientific">Arabidopsis thaliana</name>
    <name type="common">Mouse-ear cress</name>
    <dbReference type="NCBI Taxonomy" id="3702"/>
    <lineage>
        <taxon>Eukaryota</taxon>
        <taxon>Viridiplantae</taxon>
        <taxon>Streptophyta</taxon>
        <taxon>Embryophyta</taxon>
        <taxon>Tracheophyta</taxon>
        <taxon>Spermatophyta</taxon>
        <taxon>Magnoliopsida</taxon>
        <taxon>eudicotyledons</taxon>
        <taxon>Gunneridae</taxon>
        <taxon>Pentapetalae</taxon>
        <taxon>rosids</taxon>
        <taxon>malvids</taxon>
        <taxon>Brassicales</taxon>
        <taxon>Brassicaceae</taxon>
        <taxon>Camelineae</taxon>
        <taxon>Arabidopsis</taxon>
    </lineage>
</organism>
<keyword evidence="1" id="KW-0175">Coiled coil</keyword>
<reference evidence="3" key="2">
    <citation type="submission" date="1999-05" db="EMBL/GenBank/DDBJ databases">
        <authorList>
            <person name="Bevan M."/>
            <person name="Pohl T."/>
            <person name="Weizenegger T."/>
            <person name="Bancroft I."/>
            <person name="Mewes H.W."/>
            <person name="Lemcke K."/>
            <person name="Mayer K.F.X."/>
        </authorList>
    </citation>
    <scope>NUCLEOTIDE SEQUENCE</scope>
</reference>
<feature type="compositionally biased region" description="Basic and acidic residues" evidence="2">
    <location>
        <begin position="212"/>
        <end position="224"/>
    </location>
</feature>
<feature type="compositionally biased region" description="Low complexity" evidence="2">
    <location>
        <begin position="252"/>
        <end position="262"/>
    </location>
</feature>
<sequence>MTLEHEILKENHETLLKDYESLQERIKHAEEAYEAIKLHHENKAKELEVSNKRLLEECMKERREKAKVRKTFEEMKKTMESERTAIVDELKSKNQELLLGKKKEEEELVKMENKYVELAEKFDVVEKECAYLKSLYDAEVVASVTQSAVISGVGETDNLIGQGENEANQNVNNAVTGIHRHLCTQVLFNAIMISDDENDNNPPIESNISSHRSGDRNQEEEGRNRGNSATENRASGETFTPVSANHPPPFSPSSSSSSSSSSDGAEIVLKLPRNWPEWAIPKGPGKDSNKP</sequence>
<feature type="compositionally biased region" description="Polar residues" evidence="2">
    <location>
        <begin position="200"/>
        <end position="211"/>
    </location>
</feature>
<evidence type="ECO:0000256" key="1">
    <source>
        <dbReference type="SAM" id="Coils"/>
    </source>
</evidence>
<feature type="coiled-coil region" evidence="1">
    <location>
        <begin position="5"/>
        <end position="128"/>
    </location>
</feature>
<feature type="compositionally biased region" description="Polar residues" evidence="2">
    <location>
        <begin position="225"/>
        <end position="243"/>
    </location>
</feature>
<reference evidence="3" key="4">
    <citation type="submission" date="2000-03" db="EMBL/GenBank/DDBJ databases">
        <authorList>
            <person name="EU Arabidopsis sequencing project"/>
        </authorList>
    </citation>
    <scope>NUCLEOTIDE SEQUENCE</scope>
</reference>
<dbReference type="EMBL" id="AL049876">
    <property type="protein sequence ID" value="CAB43045.1"/>
    <property type="molecule type" value="Genomic_DNA"/>
</dbReference>
<reference evidence="4" key="3">
    <citation type="submission" date="2000-03" db="EMBL/GenBank/DDBJ databases">
        <authorList>
            <person name="Pohl T."/>
            <person name="Weizenegger T."/>
            <person name="Mewes H.W."/>
            <person name="Lemcke K."/>
            <person name="Mayer K.F.X."/>
        </authorList>
    </citation>
    <scope>NUCLEOTIDE SEQUENCE</scope>
</reference>
<feature type="region of interest" description="Disordered" evidence="2">
    <location>
        <begin position="198"/>
        <end position="291"/>
    </location>
</feature>
<dbReference type="AlphaFoldDB" id="Q9T013"/>